<evidence type="ECO:0000256" key="5">
    <source>
        <dbReference type="SAM" id="MobiDB-lite"/>
    </source>
</evidence>
<dbReference type="SUPFAM" id="SSF53335">
    <property type="entry name" value="S-adenosyl-L-methionine-dependent methyltransferases"/>
    <property type="match status" value="1"/>
</dbReference>
<dbReference type="GO" id="GO:0003677">
    <property type="term" value="F:DNA binding"/>
    <property type="evidence" value="ECO:0007669"/>
    <property type="project" value="InterPro"/>
</dbReference>
<evidence type="ECO:0000313" key="7">
    <source>
        <dbReference type="EMBL" id="MBB4266874.1"/>
    </source>
</evidence>
<dbReference type="Gene3D" id="3.40.50.150">
    <property type="entry name" value="Vaccinia Virus protein VP39"/>
    <property type="match status" value="1"/>
</dbReference>
<evidence type="ECO:0000259" key="6">
    <source>
        <dbReference type="Pfam" id="PF01555"/>
    </source>
</evidence>
<dbReference type="GO" id="GO:0008170">
    <property type="term" value="F:N-methyltransferase activity"/>
    <property type="evidence" value="ECO:0007669"/>
    <property type="project" value="InterPro"/>
</dbReference>
<reference evidence="7 8" key="1">
    <citation type="submission" date="2020-08" db="EMBL/GenBank/DDBJ databases">
        <title>Genome sequencing of Purple Non-Sulfur Bacteria from various extreme environments.</title>
        <authorList>
            <person name="Mayer M."/>
        </authorList>
    </citation>
    <scope>NUCLEOTIDE SEQUENCE [LARGE SCALE GENOMIC DNA]</scope>
    <source>
        <strain evidence="7 8">JA131</strain>
    </source>
</reference>
<comment type="catalytic activity">
    <reaction evidence="3">
        <text>a 2'-deoxyadenosine in DNA + S-adenosyl-L-methionine = an N(6)-methyl-2'-deoxyadenosine in DNA + S-adenosyl-L-homocysteine + H(+)</text>
        <dbReference type="Rhea" id="RHEA:15197"/>
        <dbReference type="Rhea" id="RHEA-COMP:12418"/>
        <dbReference type="Rhea" id="RHEA-COMP:12419"/>
        <dbReference type="ChEBI" id="CHEBI:15378"/>
        <dbReference type="ChEBI" id="CHEBI:57856"/>
        <dbReference type="ChEBI" id="CHEBI:59789"/>
        <dbReference type="ChEBI" id="CHEBI:90615"/>
        <dbReference type="ChEBI" id="CHEBI:90616"/>
        <dbReference type="EC" id="2.1.1.72"/>
    </reaction>
</comment>
<dbReference type="EMBL" id="JACIGK010000018">
    <property type="protein sequence ID" value="MBB4266874.1"/>
    <property type="molecule type" value="Genomic_DNA"/>
</dbReference>
<dbReference type="AlphaFoldDB" id="A0A7W6RE41"/>
<evidence type="ECO:0000256" key="3">
    <source>
        <dbReference type="ARBA" id="ARBA00047942"/>
    </source>
</evidence>
<dbReference type="GO" id="GO:0032259">
    <property type="term" value="P:methylation"/>
    <property type="evidence" value="ECO:0007669"/>
    <property type="project" value="UniProtKB-KW"/>
</dbReference>
<name>A0A7W6RE41_9PROT</name>
<comment type="caution">
    <text evidence="7">The sequence shown here is derived from an EMBL/GenBank/DDBJ whole genome shotgun (WGS) entry which is preliminary data.</text>
</comment>
<accession>A0A7W6RE41</accession>
<evidence type="ECO:0000313" key="8">
    <source>
        <dbReference type="Proteomes" id="UP000554286"/>
    </source>
</evidence>
<keyword evidence="1 7" id="KW-0489">Methyltransferase</keyword>
<proteinExistence type="inferred from homology"/>
<dbReference type="EC" id="2.1.1.-" evidence="4"/>
<dbReference type="Pfam" id="PF01555">
    <property type="entry name" value="N6_N4_Mtase"/>
    <property type="match status" value="1"/>
</dbReference>
<dbReference type="RefSeq" id="WP_184045711.1">
    <property type="nucleotide sequence ID" value="NZ_JACIGK010000018.1"/>
</dbReference>
<gene>
    <name evidence="7" type="ORF">GGD89_002510</name>
</gene>
<sequence>MPDWTRLGAMSIARADALAALGSLPPESLHAVITDPPYCAGGATEAARQGSRGMTQGGAAAGWFGGDAMTTWGLCWLMRTVALTAGRALVPGGSLAVFCDWRMVAGLGPALESAGYRWRGQVIWDKLSQGQGNTGIRPRHEVILWLTKPGPAVRGPRTIGNVIPAKRVPPHRRHHPTEKPQDLLAPLIEALVPEGGALADPFAGSGAMGLAALATGRRAWLSDADPRYVEIIRRRLSETPQTTPESPLSPLPEGAHP</sequence>
<dbReference type="InterPro" id="IPR001091">
    <property type="entry name" value="RM_Methyltransferase"/>
</dbReference>
<comment type="similarity">
    <text evidence="4">Belongs to the N(4)/N(6)-methyltransferase family.</text>
</comment>
<organism evidence="7 8">
    <name type="scientific">Roseospira visakhapatnamensis</name>
    <dbReference type="NCBI Taxonomy" id="390880"/>
    <lineage>
        <taxon>Bacteria</taxon>
        <taxon>Pseudomonadati</taxon>
        <taxon>Pseudomonadota</taxon>
        <taxon>Alphaproteobacteria</taxon>
        <taxon>Rhodospirillales</taxon>
        <taxon>Rhodospirillaceae</taxon>
        <taxon>Roseospira</taxon>
    </lineage>
</organism>
<keyword evidence="8" id="KW-1185">Reference proteome</keyword>
<dbReference type="PRINTS" id="PR00508">
    <property type="entry name" value="S21N4MTFRASE"/>
</dbReference>
<evidence type="ECO:0000256" key="2">
    <source>
        <dbReference type="ARBA" id="ARBA00022679"/>
    </source>
</evidence>
<feature type="region of interest" description="Disordered" evidence="5">
    <location>
        <begin position="234"/>
        <end position="257"/>
    </location>
</feature>
<protein>
    <recommendedName>
        <fullName evidence="4">Methyltransferase</fullName>
        <ecNumber evidence="4">2.1.1.-</ecNumber>
    </recommendedName>
</protein>
<dbReference type="InterPro" id="IPR029063">
    <property type="entry name" value="SAM-dependent_MTases_sf"/>
</dbReference>
<evidence type="ECO:0000256" key="1">
    <source>
        <dbReference type="ARBA" id="ARBA00022603"/>
    </source>
</evidence>
<dbReference type="Proteomes" id="UP000554286">
    <property type="component" value="Unassembled WGS sequence"/>
</dbReference>
<dbReference type="GO" id="GO:0009007">
    <property type="term" value="F:site-specific DNA-methyltransferase (adenine-specific) activity"/>
    <property type="evidence" value="ECO:0007669"/>
    <property type="project" value="UniProtKB-EC"/>
</dbReference>
<evidence type="ECO:0000256" key="4">
    <source>
        <dbReference type="RuleBase" id="RU362026"/>
    </source>
</evidence>
<keyword evidence="2 7" id="KW-0808">Transferase</keyword>
<feature type="domain" description="DNA methylase N-4/N-6" evidence="6">
    <location>
        <begin position="30"/>
        <end position="233"/>
    </location>
</feature>
<dbReference type="InterPro" id="IPR002941">
    <property type="entry name" value="DNA_methylase_N4/N6"/>
</dbReference>